<accession>A0A3L6F6U1</accession>
<dbReference type="EMBL" id="NCVQ01000005">
    <property type="protein sequence ID" value="PWZ28592.1"/>
    <property type="molecule type" value="Genomic_DNA"/>
</dbReference>
<dbReference type="EMBL" id="NCVQ01000005">
    <property type="protein sequence ID" value="PWZ28593.1"/>
    <property type="molecule type" value="Genomic_DNA"/>
</dbReference>
<gene>
    <name evidence="3" type="ORF">Zm00014a_009640</name>
</gene>
<evidence type="ECO:0000313" key="3">
    <source>
        <dbReference type="EMBL" id="PWZ28593.1"/>
    </source>
</evidence>
<feature type="region of interest" description="Disordered" evidence="1">
    <location>
        <begin position="168"/>
        <end position="200"/>
    </location>
</feature>
<proteinExistence type="predicted"/>
<feature type="non-terminal residue" evidence="3">
    <location>
        <position position="1"/>
    </location>
</feature>
<sequence length="227" mass="24604">FPSSRFSHPRGPAGQATAATAALLLVPALLHPSPATSVHRGSRSSQRPPAGRAEGSARRWSSTTKLRHVIPLRLPSPIGAPSVSEKRSSTARRLWRGRLLSHPNPVSSRPRRRRSNRRAGVRGPSIDPIPICSEEVGYLSPPASSTRAPTRGWTRSLTGEVDRRRLGYRTRTPPSSCAPLTSSLRPSSSTTTTRPGRVSPEATSSILLSFGIYGNLRSCVVLWSLWI</sequence>
<feature type="chain" id="PRO_5035205214" evidence="2">
    <location>
        <begin position="36"/>
        <end position="227"/>
    </location>
</feature>
<keyword evidence="2" id="KW-0732">Signal</keyword>
<name>A0A3L6F6U1_MAIZE</name>
<feature type="signal peptide" evidence="2">
    <location>
        <begin position="1"/>
        <end position="35"/>
    </location>
</feature>
<dbReference type="Proteomes" id="UP000251960">
    <property type="component" value="Chromosome 4"/>
</dbReference>
<protein>
    <submittedName>
        <fullName evidence="3">Uncharacterized protein</fullName>
    </submittedName>
</protein>
<evidence type="ECO:0000256" key="1">
    <source>
        <dbReference type="SAM" id="MobiDB-lite"/>
    </source>
</evidence>
<feature type="compositionally biased region" description="Low complexity" evidence="1">
    <location>
        <begin position="179"/>
        <end position="195"/>
    </location>
</feature>
<comment type="caution">
    <text evidence="3">The sequence shown here is derived from an EMBL/GenBank/DDBJ whole genome shotgun (WGS) entry which is preliminary data.</text>
</comment>
<feature type="region of interest" description="Disordered" evidence="1">
    <location>
        <begin position="34"/>
        <end position="126"/>
    </location>
</feature>
<dbReference type="AlphaFoldDB" id="A0A3L6F6U1"/>
<accession>A0A3L6F5N8</accession>
<reference evidence="3 4" key="1">
    <citation type="journal article" date="2018" name="Nat. Genet.">
        <title>Extensive intraspecific gene order and gene structural variations between Mo17 and other maize genomes.</title>
        <authorList>
            <person name="Sun S."/>
            <person name="Zhou Y."/>
            <person name="Chen J."/>
            <person name="Shi J."/>
            <person name="Zhao H."/>
            <person name="Zhao H."/>
            <person name="Song W."/>
            <person name="Zhang M."/>
            <person name="Cui Y."/>
            <person name="Dong X."/>
            <person name="Liu H."/>
            <person name="Ma X."/>
            <person name="Jiao Y."/>
            <person name="Wang B."/>
            <person name="Wei X."/>
            <person name="Stein J.C."/>
            <person name="Glaubitz J.C."/>
            <person name="Lu F."/>
            <person name="Yu G."/>
            <person name="Liang C."/>
            <person name="Fengler K."/>
            <person name="Li B."/>
            <person name="Rafalski A."/>
            <person name="Schnable P.S."/>
            <person name="Ware D.H."/>
            <person name="Buckler E.S."/>
            <person name="Lai J."/>
        </authorList>
    </citation>
    <scope>NUCLEOTIDE SEQUENCE [LARGE SCALE GENOMIC DNA]</scope>
    <source>
        <strain evidence="4">cv. Missouri 17</strain>
        <tissue evidence="3">Seedling</tissue>
    </source>
</reference>
<evidence type="ECO:0000256" key="2">
    <source>
        <dbReference type="SAM" id="SignalP"/>
    </source>
</evidence>
<feature type="compositionally biased region" description="Basic residues" evidence="1">
    <location>
        <begin position="109"/>
        <end position="120"/>
    </location>
</feature>
<organism evidence="3">
    <name type="scientific">Zea mays</name>
    <name type="common">Maize</name>
    <dbReference type="NCBI Taxonomy" id="4577"/>
    <lineage>
        <taxon>Eukaryota</taxon>
        <taxon>Viridiplantae</taxon>
        <taxon>Streptophyta</taxon>
        <taxon>Embryophyta</taxon>
        <taxon>Tracheophyta</taxon>
        <taxon>Spermatophyta</taxon>
        <taxon>Magnoliopsida</taxon>
        <taxon>Liliopsida</taxon>
        <taxon>Poales</taxon>
        <taxon>Poaceae</taxon>
        <taxon>PACMAD clade</taxon>
        <taxon>Panicoideae</taxon>
        <taxon>Andropogonodae</taxon>
        <taxon>Andropogoneae</taxon>
        <taxon>Tripsacinae</taxon>
        <taxon>Zea</taxon>
    </lineage>
</organism>
<evidence type="ECO:0000313" key="4">
    <source>
        <dbReference type="Proteomes" id="UP000251960"/>
    </source>
</evidence>